<dbReference type="InterPro" id="IPR036412">
    <property type="entry name" value="HAD-like_sf"/>
</dbReference>
<dbReference type="GO" id="GO:0000287">
    <property type="term" value="F:magnesium ion binding"/>
    <property type="evidence" value="ECO:0007669"/>
    <property type="project" value="TreeGrafter"/>
</dbReference>
<evidence type="ECO:0000313" key="2">
    <source>
        <dbReference type="Proteomes" id="UP000292818"/>
    </source>
</evidence>
<dbReference type="AlphaFoldDB" id="A0A4Q7DSG8"/>
<comment type="caution">
    <text evidence="1">The sequence shown here is derived from an EMBL/GenBank/DDBJ whole genome shotgun (WGS) entry which is preliminary data.</text>
</comment>
<dbReference type="SFLD" id="SFLDG01140">
    <property type="entry name" value="C2.B:_Phosphomannomutase_and_P"/>
    <property type="match status" value="1"/>
</dbReference>
<dbReference type="GO" id="GO:0005829">
    <property type="term" value="C:cytosol"/>
    <property type="evidence" value="ECO:0007669"/>
    <property type="project" value="TreeGrafter"/>
</dbReference>
<dbReference type="NCBIfam" id="TIGR00099">
    <property type="entry name" value="Cof-subfamily"/>
    <property type="match status" value="1"/>
</dbReference>
<dbReference type="PANTHER" id="PTHR10000">
    <property type="entry name" value="PHOSPHOSERINE PHOSPHATASE"/>
    <property type="match status" value="1"/>
</dbReference>
<sequence>MIKLIATDMDGTWLNSKKEYDLDKFKQIMDLAREKGVKFVIASGNQYENLVTRFPKEYLSQLYFVAENGAYVLKGREILNIVDLNSDELATIHEIKEKYGQDHPTVLAGVNSAYTLQSYGEEFYNYLHLFYQELKAVDDYESVKDRIFKFTVATGEGESSAFAQQLKREFPSLDMVAGSDSAVDISKLGMNKAVGLKLLGKRYGIPADEMVAFGDGGNDVAMLQYVGQSYATATALPEAKRAANGIIGSSDESAVQDKVLDLLKKL</sequence>
<dbReference type="Proteomes" id="UP000292818">
    <property type="component" value="Unassembled WGS sequence"/>
</dbReference>
<dbReference type="GO" id="GO:0016791">
    <property type="term" value="F:phosphatase activity"/>
    <property type="evidence" value="ECO:0007669"/>
    <property type="project" value="TreeGrafter"/>
</dbReference>
<accession>A0A4Q7DSG8</accession>
<dbReference type="Gene3D" id="3.30.1240.10">
    <property type="match status" value="1"/>
</dbReference>
<dbReference type="PANTHER" id="PTHR10000:SF53">
    <property type="entry name" value="5-AMINO-6-(5-PHOSPHO-D-RIBITYLAMINO)URACIL PHOSPHATASE YBJI-RELATED"/>
    <property type="match status" value="1"/>
</dbReference>
<dbReference type="InterPro" id="IPR006379">
    <property type="entry name" value="HAD-SF_hydro_IIB"/>
</dbReference>
<evidence type="ECO:0000313" key="1">
    <source>
        <dbReference type="EMBL" id="RZM15549.1"/>
    </source>
</evidence>
<dbReference type="NCBIfam" id="TIGR01484">
    <property type="entry name" value="HAD-SF-IIB"/>
    <property type="match status" value="1"/>
</dbReference>
<dbReference type="InterPro" id="IPR000150">
    <property type="entry name" value="Cof"/>
</dbReference>
<dbReference type="RefSeq" id="WP_003613240.1">
    <property type="nucleotide sequence ID" value="NZ_BNHR01000016.1"/>
</dbReference>
<dbReference type="InterPro" id="IPR023214">
    <property type="entry name" value="HAD_sf"/>
</dbReference>
<dbReference type="Gene3D" id="3.40.50.1000">
    <property type="entry name" value="HAD superfamily/HAD-like"/>
    <property type="match status" value="1"/>
</dbReference>
<gene>
    <name evidence="1" type="ORF">LDELB18P1_1731</name>
</gene>
<organism evidence="1 2">
    <name type="scientific">Lactobacillus delbrueckii</name>
    <dbReference type="NCBI Taxonomy" id="1584"/>
    <lineage>
        <taxon>Bacteria</taxon>
        <taxon>Bacillati</taxon>
        <taxon>Bacillota</taxon>
        <taxon>Bacilli</taxon>
        <taxon>Lactobacillales</taxon>
        <taxon>Lactobacillaceae</taxon>
        <taxon>Lactobacillus</taxon>
    </lineage>
</organism>
<dbReference type="SUPFAM" id="SSF56784">
    <property type="entry name" value="HAD-like"/>
    <property type="match status" value="1"/>
</dbReference>
<dbReference type="Pfam" id="PF08282">
    <property type="entry name" value="Hydrolase_3"/>
    <property type="match status" value="1"/>
</dbReference>
<protein>
    <submittedName>
        <fullName evidence="1">Haloacid dehalogenase</fullName>
    </submittedName>
</protein>
<name>A0A4Q7DSG8_9LACO</name>
<dbReference type="SFLD" id="SFLDS00003">
    <property type="entry name" value="Haloacid_Dehalogenase"/>
    <property type="match status" value="1"/>
</dbReference>
<proteinExistence type="predicted"/>
<reference evidence="1 2" key="1">
    <citation type="submission" date="2019-01" db="EMBL/GenBank/DDBJ databases">
        <title>Colonization of the human gut by bovine bacteria present in Parmesan cheese.</title>
        <authorList>
            <person name="Lugli G.A."/>
            <person name="Milani C."/>
        </authorList>
    </citation>
    <scope>NUCLEOTIDE SEQUENCE [LARGE SCALE GENOMIC DNA]</scope>
    <source>
        <strain evidence="1 2">LDELB18P1</strain>
    </source>
</reference>
<dbReference type="EMBL" id="SETJ01000080">
    <property type="protein sequence ID" value="RZM15549.1"/>
    <property type="molecule type" value="Genomic_DNA"/>
</dbReference>